<dbReference type="SMART" id="SM00642">
    <property type="entry name" value="Aamy"/>
    <property type="match status" value="1"/>
</dbReference>
<dbReference type="RefSeq" id="WP_044670002.1">
    <property type="nucleotide sequence ID" value="NZ_CEDJ01000017.1"/>
</dbReference>
<accession>A0A0Z8DMT5</accession>
<dbReference type="EC" id="2.4.1.19" evidence="4"/>
<dbReference type="InterPro" id="IPR014756">
    <property type="entry name" value="Ig_E-set"/>
</dbReference>
<dbReference type="Gene3D" id="2.60.40.1180">
    <property type="entry name" value="Golgi alpha-mannosidase II"/>
    <property type="match status" value="1"/>
</dbReference>
<evidence type="ECO:0000256" key="4">
    <source>
        <dbReference type="ARBA" id="ARBA00012542"/>
    </source>
</evidence>
<dbReference type="CDD" id="cd11320">
    <property type="entry name" value="AmyAc_AmyMalt_CGTase_like"/>
    <property type="match status" value="1"/>
</dbReference>
<dbReference type="PROSITE" id="PS51166">
    <property type="entry name" value="CBM20"/>
    <property type="match status" value="1"/>
</dbReference>
<dbReference type="CDD" id="cd00604">
    <property type="entry name" value="IPT_CGTD"/>
    <property type="match status" value="1"/>
</dbReference>
<evidence type="ECO:0000256" key="2">
    <source>
        <dbReference type="ARBA" id="ARBA00001913"/>
    </source>
</evidence>
<keyword evidence="9" id="KW-1015">Disulfide bond</keyword>
<evidence type="ECO:0000256" key="11">
    <source>
        <dbReference type="RuleBase" id="RU003615"/>
    </source>
</evidence>
<dbReference type="InterPro" id="IPR017853">
    <property type="entry name" value="GH"/>
</dbReference>
<dbReference type="PANTHER" id="PTHR10357:SF215">
    <property type="entry name" value="ALPHA-AMYLASE 1"/>
    <property type="match status" value="1"/>
</dbReference>
<dbReference type="PANTHER" id="PTHR10357">
    <property type="entry name" value="ALPHA-AMYLASE FAMILY MEMBER"/>
    <property type="match status" value="1"/>
</dbReference>
<evidence type="ECO:0000256" key="10">
    <source>
        <dbReference type="ARBA" id="ARBA00032019"/>
    </source>
</evidence>
<dbReference type="InterPro" id="IPR013783">
    <property type="entry name" value="Ig-like_fold"/>
</dbReference>
<dbReference type="Pfam" id="PF01833">
    <property type="entry name" value="TIG"/>
    <property type="match status" value="1"/>
</dbReference>
<dbReference type="AlphaFoldDB" id="A0A0Z8DMT5"/>
<evidence type="ECO:0000256" key="7">
    <source>
        <dbReference type="ARBA" id="ARBA00022729"/>
    </source>
</evidence>
<evidence type="ECO:0000259" key="12">
    <source>
        <dbReference type="PROSITE" id="PS51166"/>
    </source>
</evidence>
<reference evidence="13 14" key="1">
    <citation type="submission" date="2016-02" db="EMBL/GenBank/DDBJ databases">
        <authorList>
            <consortium name="Pathogen Informatics"/>
        </authorList>
    </citation>
    <scope>NUCLEOTIDE SEQUENCE [LARGE SCALE GENOMIC DNA]</scope>
    <source>
        <strain evidence="13 14">LSS31</strain>
    </source>
</reference>
<protein>
    <recommendedName>
        <fullName evidence="5">Cyclomaltodextrin glucanotransferase</fullName>
        <ecNumber evidence="4">2.4.1.19</ecNumber>
    </recommendedName>
    <alternativeName>
        <fullName evidence="10">Cyclodextrin-glycosyltransferase</fullName>
    </alternativeName>
</protein>
<dbReference type="Pfam" id="PF02806">
    <property type="entry name" value="Alpha-amylase_C"/>
    <property type="match status" value="1"/>
</dbReference>
<evidence type="ECO:0000313" key="14">
    <source>
        <dbReference type="Proteomes" id="UP000072530"/>
    </source>
</evidence>
<dbReference type="GO" id="GO:0004556">
    <property type="term" value="F:alpha-amylase activity"/>
    <property type="evidence" value="ECO:0007669"/>
    <property type="project" value="InterPro"/>
</dbReference>
<organism evidence="13 14">
    <name type="scientific">Streptococcus suis</name>
    <dbReference type="NCBI Taxonomy" id="1307"/>
    <lineage>
        <taxon>Bacteria</taxon>
        <taxon>Bacillati</taxon>
        <taxon>Bacillota</taxon>
        <taxon>Bacilli</taxon>
        <taxon>Lactobacillales</taxon>
        <taxon>Streptococcaceae</taxon>
        <taxon>Streptococcus</taxon>
    </lineage>
</organism>
<comment type="cofactor">
    <cofactor evidence="2">
        <name>Ca(2+)</name>
        <dbReference type="ChEBI" id="CHEBI:29108"/>
    </cofactor>
</comment>
<dbReference type="Pfam" id="PF00686">
    <property type="entry name" value="CBM_20"/>
    <property type="match status" value="1"/>
</dbReference>
<dbReference type="FunFam" id="2.60.40.10:FF:000552">
    <property type="entry name" value="Related to glucoamylase"/>
    <property type="match status" value="1"/>
</dbReference>
<evidence type="ECO:0000256" key="3">
    <source>
        <dbReference type="ARBA" id="ARBA00008061"/>
    </source>
</evidence>
<dbReference type="InterPro" id="IPR013784">
    <property type="entry name" value="Carb-bd-like_fold"/>
</dbReference>
<evidence type="ECO:0000256" key="1">
    <source>
        <dbReference type="ARBA" id="ARBA00000390"/>
    </source>
</evidence>
<dbReference type="Proteomes" id="UP000072530">
    <property type="component" value="Unassembled WGS sequence"/>
</dbReference>
<keyword evidence="13" id="KW-0808">Transferase</keyword>
<dbReference type="GO" id="GO:0046872">
    <property type="term" value="F:metal ion binding"/>
    <property type="evidence" value="ECO:0007669"/>
    <property type="project" value="UniProtKB-KW"/>
</dbReference>
<dbReference type="InterPro" id="IPR006046">
    <property type="entry name" value="Alpha_amylase"/>
</dbReference>
<keyword evidence="7" id="KW-0732">Signal</keyword>
<proteinExistence type="inferred from homology"/>
<dbReference type="InterPro" id="IPR031319">
    <property type="entry name" value="A-amylase_C"/>
</dbReference>
<dbReference type="SMART" id="SM00632">
    <property type="entry name" value="Aamy_C"/>
    <property type="match status" value="1"/>
</dbReference>
<dbReference type="Gene3D" id="3.20.20.80">
    <property type="entry name" value="Glycosidases"/>
    <property type="match status" value="1"/>
</dbReference>
<feature type="domain" description="CBM20" evidence="12">
    <location>
        <begin position="603"/>
        <end position="710"/>
    </location>
</feature>
<dbReference type="SUPFAM" id="SSF81296">
    <property type="entry name" value="E set domains"/>
    <property type="match status" value="1"/>
</dbReference>
<dbReference type="Pfam" id="PF00128">
    <property type="entry name" value="Alpha-amylase"/>
    <property type="match status" value="1"/>
</dbReference>
<keyword evidence="8" id="KW-0106">Calcium</keyword>
<dbReference type="InterPro" id="IPR013780">
    <property type="entry name" value="Glyco_hydro_b"/>
</dbReference>
<evidence type="ECO:0000256" key="8">
    <source>
        <dbReference type="ARBA" id="ARBA00022837"/>
    </source>
</evidence>
<dbReference type="PRINTS" id="PR00110">
    <property type="entry name" value="ALPHAAMYLASE"/>
</dbReference>
<evidence type="ECO:0000256" key="5">
    <source>
        <dbReference type="ARBA" id="ARBA00019944"/>
    </source>
</evidence>
<dbReference type="GO" id="GO:2001070">
    <property type="term" value="F:starch binding"/>
    <property type="evidence" value="ECO:0007669"/>
    <property type="project" value="InterPro"/>
</dbReference>
<keyword evidence="6" id="KW-0479">Metal-binding</keyword>
<dbReference type="EMBL" id="FIGG01000002">
    <property type="protein sequence ID" value="CYU46225.1"/>
    <property type="molecule type" value="Genomic_DNA"/>
</dbReference>
<sequence>MKKFYWKDYLMALPIIILFLVTTKFSVINAESYNSINNKVDFSSDVIYQIITDRFYDGDSTNNPSGEIFDTTNLRKYHGGDWRGIIKKIQDGYLTDLGITAIWISSPVENITSIDPTSNSASYHGYWARDFFNTNSAFGTQEDFKELVSIAHENNIKIVIDFAPNHTSTAEYSGYSFPEDGALFRNGNLIGTFSNDVDGIFNHESWTDYSTYENGIYHSLYGLADLNNINPTIDKYLKDAIVSWIDYGIDGIRVDAVKHMSLGWQKNWLSYIYEKTGIFVFGEWYTGGTEAEVEMTSFANNSGMSLLDFRFANAIRNLYSSDTFTMLDFYNVLQATENDYEEINDQVTFIDNHDMSRFSTLVNGNQLAVNQAYALLLTSRGVPTIYYGSEQYDQGGSDPENRSDISSFNKNSNAYKVISKLSNLRKHNQALAYGTTQERWINSDVLIFERKFGSTVALIAVNKGSSSYKIENLYTSLPLGNYEDQLSGLLYSDSISVDSNGAVASFELSKGEVGVWVYSDENSDISIGNIGPSIGISGNEVSISGTGFGSEVGQVYFENTLSDIVEWSDTLIKVRVPETPAGIYNVKVLNQSGMETIFSNFEILTATQVPVRFIVNNAETSYGENVYVVGNVSELGNWNPEKAVGTFFNSTATIAQYPSWFYDINLPVNTRIEYKFIKKNQSGEVTWESGSNHVLNTSTIADTFIQNWQK</sequence>
<dbReference type="SMART" id="SM01065">
    <property type="entry name" value="CBM_2"/>
    <property type="match status" value="1"/>
</dbReference>
<gene>
    <name evidence="13" type="primary">amyA</name>
    <name evidence="13" type="ORF">ERS132393_00648</name>
</gene>
<name>A0A0Z8DMT5_STRSU</name>
<evidence type="ECO:0000313" key="13">
    <source>
        <dbReference type="EMBL" id="CYU46225.1"/>
    </source>
</evidence>
<dbReference type="InterPro" id="IPR002909">
    <property type="entry name" value="IPT_dom"/>
</dbReference>
<dbReference type="GO" id="GO:0043895">
    <property type="term" value="F:cyclomaltodextrin glucanotransferase activity"/>
    <property type="evidence" value="ECO:0007669"/>
    <property type="project" value="UniProtKB-EC"/>
</dbReference>
<dbReference type="InterPro" id="IPR002044">
    <property type="entry name" value="CBM20"/>
</dbReference>
<dbReference type="SUPFAM" id="SSF51011">
    <property type="entry name" value="Glycosyl hydrolase domain"/>
    <property type="match status" value="1"/>
</dbReference>
<keyword evidence="13" id="KW-0328">Glycosyltransferase</keyword>
<dbReference type="InterPro" id="IPR006047">
    <property type="entry name" value="GH13_cat_dom"/>
</dbReference>
<dbReference type="SUPFAM" id="SSF49452">
    <property type="entry name" value="Starch-binding domain-like"/>
    <property type="match status" value="1"/>
</dbReference>
<comment type="similarity">
    <text evidence="3 11">Belongs to the glycosyl hydrolase 13 family.</text>
</comment>
<dbReference type="GO" id="GO:0005975">
    <property type="term" value="P:carbohydrate metabolic process"/>
    <property type="evidence" value="ECO:0007669"/>
    <property type="project" value="InterPro"/>
</dbReference>
<comment type="catalytic activity">
    <reaction evidence="1">
        <text>Cyclizes part of a (1-&gt;4)-alpha-D-glucan chain by formation of a (1-&gt;4)-alpha-D-glucosidic bond.</text>
        <dbReference type="EC" id="2.4.1.19"/>
    </reaction>
</comment>
<dbReference type="InterPro" id="IPR006048">
    <property type="entry name" value="A-amylase/branching_C"/>
</dbReference>
<evidence type="ECO:0000256" key="9">
    <source>
        <dbReference type="ARBA" id="ARBA00023157"/>
    </source>
</evidence>
<dbReference type="SUPFAM" id="SSF51445">
    <property type="entry name" value="(Trans)glycosidases"/>
    <property type="match status" value="1"/>
</dbReference>
<evidence type="ECO:0000256" key="6">
    <source>
        <dbReference type="ARBA" id="ARBA00022723"/>
    </source>
</evidence>
<dbReference type="Gene3D" id="2.60.40.10">
    <property type="entry name" value="Immunoglobulins"/>
    <property type="match status" value="2"/>
</dbReference>